<comment type="subcellular location">
    <subcellularLocation>
        <location evidence="1">Nucleus</location>
    </subcellularLocation>
</comment>
<comment type="similarity">
    <text evidence="2">Belongs to the dpy-30 family.</text>
</comment>
<dbReference type="Pfam" id="PF05186">
    <property type="entry name" value="Dpy-30"/>
    <property type="match status" value="1"/>
</dbReference>
<dbReference type="Gene3D" id="1.20.890.10">
    <property type="entry name" value="cAMP-dependent protein kinase regulatory subunit, dimerization-anchoring domain"/>
    <property type="match status" value="1"/>
</dbReference>
<feature type="compositionally biased region" description="Basic and acidic residues" evidence="4">
    <location>
        <begin position="1"/>
        <end position="20"/>
    </location>
</feature>
<dbReference type="AlphaFoldDB" id="A0A1L0BLM0"/>
<dbReference type="EMBL" id="LT635758">
    <property type="protein sequence ID" value="SGZ52123.1"/>
    <property type="molecule type" value="Genomic_DNA"/>
</dbReference>
<dbReference type="GO" id="GO:0005634">
    <property type="term" value="C:nucleus"/>
    <property type="evidence" value="ECO:0007669"/>
    <property type="project" value="UniProtKB-SubCell"/>
</dbReference>
<accession>A0A1L0BLM0</accession>
<dbReference type="InterPro" id="IPR049629">
    <property type="entry name" value="DPY30_SDC1_DD"/>
</dbReference>
<evidence type="ECO:0000256" key="4">
    <source>
        <dbReference type="SAM" id="MobiDB-lite"/>
    </source>
</evidence>
<gene>
    <name evidence="5" type="ORF">SAMEA4029010_CIC11G00000005864</name>
</gene>
<dbReference type="InterPro" id="IPR007858">
    <property type="entry name" value="Dpy-30_motif"/>
</dbReference>
<evidence type="ECO:0000313" key="5">
    <source>
        <dbReference type="EMBL" id="SGZ52123.1"/>
    </source>
</evidence>
<protein>
    <submittedName>
        <fullName evidence="5">CIC11C00000005864</fullName>
    </submittedName>
</protein>
<sequence length="93" mass="10599">METPQHENGHTHVDEKKPIEETASTVHHTQPPVHEMVGGSSVRQYLNKNVTPHLLEGLKKMAQNQPEDPLRELGEFLIARSEKLKSELTQNDR</sequence>
<evidence type="ECO:0000313" key="6">
    <source>
        <dbReference type="Proteomes" id="UP000182334"/>
    </source>
</evidence>
<evidence type="ECO:0000256" key="3">
    <source>
        <dbReference type="ARBA" id="ARBA00023242"/>
    </source>
</evidence>
<proteinExistence type="inferred from homology"/>
<dbReference type="CDD" id="cd22965">
    <property type="entry name" value="DD_DPY30_SDC1"/>
    <property type="match status" value="1"/>
</dbReference>
<organism evidence="5 6">
    <name type="scientific">Sungouiella intermedia</name>
    <dbReference type="NCBI Taxonomy" id="45354"/>
    <lineage>
        <taxon>Eukaryota</taxon>
        <taxon>Fungi</taxon>
        <taxon>Dikarya</taxon>
        <taxon>Ascomycota</taxon>
        <taxon>Saccharomycotina</taxon>
        <taxon>Pichiomycetes</taxon>
        <taxon>Metschnikowiaceae</taxon>
        <taxon>Sungouiella</taxon>
    </lineage>
</organism>
<keyword evidence="6" id="KW-1185">Reference proteome</keyword>
<reference evidence="5 6" key="1">
    <citation type="submission" date="2016-10" db="EMBL/GenBank/DDBJ databases">
        <authorList>
            <person name="de Groot N.N."/>
        </authorList>
    </citation>
    <scope>NUCLEOTIDE SEQUENCE [LARGE SCALE GENOMIC DNA]</scope>
    <source>
        <strain evidence="5 6">CBS 141442</strain>
    </source>
</reference>
<dbReference type="OrthoDB" id="417678at2759"/>
<evidence type="ECO:0000256" key="1">
    <source>
        <dbReference type="ARBA" id="ARBA00004123"/>
    </source>
</evidence>
<keyword evidence="3" id="KW-0539">Nucleus</keyword>
<dbReference type="STRING" id="45354.A0A1L0BLM0"/>
<name>A0A1L0BLM0_9ASCO</name>
<feature type="region of interest" description="Disordered" evidence="4">
    <location>
        <begin position="1"/>
        <end position="36"/>
    </location>
</feature>
<dbReference type="Proteomes" id="UP000182334">
    <property type="component" value="Chromosome III"/>
</dbReference>
<evidence type="ECO:0000256" key="2">
    <source>
        <dbReference type="ARBA" id="ARBA00010849"/>
    </source>
</evidence>